<evidence type="ECO:0000313" key="2">
    <source>
        <dbReference type="EMBL" id="KJY58718.1"/>
    </source>
</evidence>
<organism evidence="2 3">
    <name type="scientific">Lactobacillus melliventris</name>
    <dbReference type="NCBI Taxonomy" id="1218507"/>
    <lineage>
        <taxon>Bacteria</taxon>
        <taxon>Bacillati</taxon>
        <taxon>Bacillota</taxon>
        <taxon>Bacilli</taxon>
        <taxon>Lactobacillales</taxon>
        <taxon>Lactobacillaceae</taxon>
        <taxon>Lactobacillus</taxon>
    </lineage>
</organism>
<sequence>MESVTSLNSIKKFLDWLTSLLLIIVVGLVLITLFSAYYSFGTMIFGVHEASAIKDFWFTEIMLGTAYVSVVMVIAIYTAITRFLKKRKNDATC</sequence>
<dbReference type="HOGENOM" id="CLU_2479496_0_0_9"/>
<dbReference type="EMBL" id="JXLI01000001">
    <property type="protein sequence ID" value="KJY58718.1"/>
    <property type="molecule type" value="Genomic_DNA"/>
</dbReference>
<feature type="transmembrane region" description="Helical" evidence="1">
    <location>
        <begin position="61"/>
        <end position="80"/>
    </location>
</feature>
<name>A0A0F4LK53_9LACO</name>
<protein>
    <submittedName>
        <fullName evidence="2">Uncharacterized protein</fullName>
    </submittedName>
</protein>
<reference evidence="2 3" key="1">
    <citation type="submission" date="2015-01" db="EMBL/GenBank/DDBJ databases">
        <title>Comparative genomics of the lactic acid bacteria isolated from the honey bee gut.</title>
        <authorList>
            <person name="Ellegaard K.M."/>
            <person name="Tamarit D."/>
            <person name="Javelind E."/>
            <person name="Olofsson T."/>
            <person name="Andersson S.G."/>
            <person name="Vasquez A."/>
        </authorList>
    </citation>
    <scope>NUCLEOTIDE SEQUENCE [LARGE SCALE GENOMIC DNA]</scope>
    <source>
        <strain evidence="2 3">Hma8</strain>
    </source>
</reference>
<accession>A0A0F4LK53</accession>
<dbReference type="AlphaFoldDB" id="A0A0F4LK53"/>
<keyword evidence="1" id="KW-1133">Transmembrane helix</keyword>
<comment type="caution">
    <text evidence="2">The sequence shown here is derived from an EMBL/GenBank/DDBJ whole genome shotgun (WGS) entry which is preliminary data.</text>
</comment>
<feature type="transmembrane region" description="Helical" evidence="1">
    <location>
        <begin position="20"/>
        <end position="41"/>
    </location>
</feature>
<dbReference type="Proteomes" id="UP000033531">
    <property type="component" value="Unassembled WGS sequence"/>
</dbReference>
<keyword evidence="1" id="KW-0812">Transmembrane</keyword>
<proteinExistence type="predicted"/>
<gene>
    <name evidence="2" type="ORF">JF74_00320</name>
</gene>
<keyword evidence="1" id="KW-0472">Membrane</keyword>
<evidence type="ECO:0000313" key="3">
    <source>
        <dbReference type="Proteomes" id="UP000033531"/>
    </source>
</evidence>
<evidence type="ECO:0000256" key="1">
    <source>
        <dbReference type="SAM" id="Phobius"/>
    </source>
</evidence>
<dbReference type="PATRIC" id="fig|1218507.3.peg.185"/>